<name>A0A5R9GQF1_9PROT</name>
<evidence type="ECO:0000256" key="1">
    <source>
        <dbReference type="HAMAP-Rule" id="MF_00122"/>
    </source>
</evidence>
<keyword evidence="1" id="KW-0547">Nucleotide-binding</keyword>
<dbReference type="PANTHER" id="PTHR15004">
    <property type="entry name" value="GLUTAMYL-TRNA(GLN) AMIDOTRANSFERASE SUBUNIT C, MITOCHONDRIAL"/>
    <property type="match status" value="1"/>
</dbReference>
<accession>A0A5R9GQF1</accession>
<dbReference type="HAMAP" id="MF_00122">
    <property type="entry name" value="GatC"/>
    <property type="match status" value="1"/>
</dbReference>
<dbReference type="NCBIfam" id="TIGR00135">
    <property type="entry name" value="gatC"/>
    <property type="match status" value="1"/>
</dbReference>
<dbReference type="AlphaFoldDB" id="A0A5R9GQF1"/>
<comment type="catalytic activity">
    <reaction evidence="1">
        <text>L-glutamyl-tRNA(Gln) + L-glutamine + ATP + H2O = L-glutaminyl-tRNA(Gln) + L-glutamate + ADP + phosphate + H(+)</text>
        <dbReference type="Rhea" id="RHEA:17521"/>
        <dbReference type="Rhea" id="RHEA-COMP:9681"/>
        <dbReference type="Rhea" id="RHEA-COMP:9684"/>
        <dbReference type="ChEBI" id="CHEBI:15377"/>
        <dbReference type="ChEBI" id="CHEBI:15378"/>
        <dbReference type="ChEBI" id="CHEBI:29985"/>
        <dbReference type="ChEBI" id="CHEBI:30616"/>
        <dbReference type="ChEBI" id="CHEBI:43474"/>
        <dbReference type="ChEBI" id="CHEBI:58359"/>
        <dbReference type="ChEBI" id="CHEBI:78520"/>
        <dbReference type="ChEBI" id="CHEBI:78521"/>
        <dbReference type="ChEBI" id="CHEBI:456216"/>
    </reaction>
</comment>
<comment type="subunit">
    <text evidence="1">Heterotrimer of A, B and C subunits.</text>
</comment>
<evidence type="ECO:0000313" key="2">
    <source>
        <dbReference type="EMBL" id="TLS67275.1"/>
    </source>
</evidence>
<dbReference type="GO" id="GO:0016740">
    <property type="term" value="F:transferase activity"/>
    <property type="evidence" value="ECO:0007669"/>
    <property type="project" value="UniProtKB-KW"/>
</dbReference>
<dbReference type="GO" id="GO:0006412">
    <property type="term" value="P:translation"/>
    <property type="evidence" value="ECO:0007669"/>
    <property type="project" value="UniProtKB-UniRule"/>
</dbReference>
<dbReference type="SUPFAM" id="SSF141000">
    <property type="entry name" value="Glu-tRNAGln amidotransferase C subunit"/>
    <property type="match status" value="1"/>
</dbReference>
<dbReference type="Pfam" id="PF02686">
    <property type="entry name" value="GatC"/>
    <property type="match status" value="1"/>
</dbReference>
<proteinExistence type="inferred from homology"/>
<evidence type="ECO:0000313" key="3">
    <source>
        <dbReference type="Proteomes" id="UP000306585"/>
    </source>
</evidence>
<keyword evidence="2" id="KW-0808">Transferase</keyword>
<dbReference type="EMBL" id="VBRY01000006">
    <property type="protein sequence ID" value="TLS67275.1"/>
    <property type="molecule type" value="Genomic_DNA"/>
</dbReference>
<dbReference type="GO" id="GO:0005524">
    <property type="term" value="F:ATP binding"/>
    <property type="evidence" value="ECO:0007669"/>
    <property type="project" value="UniProtKB-KW"/>
</dbReference>
<reference evidence="2 3" key="1">
    <citation type="journal article" date="2019" name="Appl. Environ. Microbiol.">
        <title>Environmental Evidence and Genomic Insight of Iron-oxidizing Bacteria Preference Towards More Corrosion Resistant Stainless Steel at Higher Salinities.</title>
        <authorList>
            <person name="Garrison C.E."/>
            <person name="Price K.A."/>
            <person name="Field E.K."/>
        </authorList>
    </citation>
    <scope>NUCLEOTIDE SEQUENCE [LARGE SCALE GENOMIC DNA]</scope>
    <source>
        <strain evidence="2 3">P3</strain>
    </source>
</reference>
<dbReference type="Gene3D" id="1.10.20.60">
    <property type="entry name" value="Glu-tRNAGln amidotransferase C subunit, N-terminal domain"/>
    <property type="match status" value="1"/>
</dbReference>
<comment type="similarity">
    <text evidence="1">Belongs to the GatC family.</text>
</comment>
<keyword evidence="1" id="KW-0648">Protein biosynthesis</keyword>
<dbReference type="InterPro" id="IPR003837">
    <property type="entry name" value="GatC"/>
</dbReference>
<dbReference type="Proteomes" id="UP000306585">
    <property type="component" value="Unassembled WGS sequence"/>
</dbReference>
<dbReference type="InterPro" id="IPR036113">
    <property type="entry name" value="Asp/Glu-ADT_sf_sub_c"/>
</dbReference>
<dbReference type="GO" id="GO:0070681">
    <property type="term" value="P:glutaminyl-tRNAGln biosynthesis via transamidation"/>
    <property type="evidence" value="ECO:0007669"/>
    <property type="project" value="TreeGrafter"/>
</dbReference>
<keyword evidence="3" id="KW-1185">Reference proteome</keyword>
<comment type="function">
    <text evidence="1">Allows the formation of correctly charged Asn-tRNA(Asn) or Gln-tRNA(Gln) through the transamidation of misacylated Asp-tRNA(Asn) or Glu-tRNA(Gln) in organisms which lack either or both of asparaginyl-tRNA or glutaminyl-tRNA synthetases. The reaction takes place in the presence of glutamine and ATP through an activated phospho-Asp-tRNA(Asn) or phospho-Glu-tRNA(Gln).</text>
</comment>
<dbReference type="GO" id="GO:0006450">
    <property type="term" value="P:regulation of translational fidelity"/>
    <property type="evidence" value="ECO:0007669"/>
    <property type="project" value="InterPro"/>
</dbReference>
<gene>
    <name evidence="1 2" type="primary">gatC</name>
    <name evidence="2" type="ORF">FEF65_07520</name>
</gene>
<keyword evidence="1" id="KW-0436">Ligase</keyword>
<dbReference type="PANTHER" id="PTHR15004:SF0">
    <property type="entry name" value="GLUTAMYL-TRNA(GLN) AMIDOTRANSFERASE SUBUNIT C, MITOCHONDRIAL"/>
    <property type="match status" value="1"/>
</dbReference>
<organism evidence="2 3">
    <name type="scientific">Mariprofundus erugo</name>
    <dbReference type="NCBI Taxonomy" id="2528639"/>
    <lineage>
        <taxon>Bacteria</taxon>
        <taxon>Pseudomonadati</taxon>
        <taxon>Pseudomonadota</taxon>
        <taxon>Candidatius Mariprofundia</taxon>
        <taxon>Mariprofundales</taxon>
        <taxon>Mariprofundaceae</taxon>
        <taxon>Mariprofundus</taxon>
    </lineage>
</organism>
<sequence length="92" mass="9812">MDIDVKKVAMLARIRLTDAEAAELGPQLGGIIGYIEKLAEVNTEGVAPTAHPHDAAMPLRANVVSNGNRREQLQAVAPNVESGLYVVPKVIE</sequence>
<protein>
    <recommendedName>
        <fullName evidence="1">Aspartyl/glutamyl-tRNA(Asn/Gln) amidotransferase subunit C</fullName>
        <shortName evidence="1">Asp/Glu-ADT subunit C</shortName>
        <ecNumber evidence="1">6.3.5.-</ecNumber>
    </recommendedName>
</protein>
<dbReference type="GO" id="GO:0050566">
    <property type="term" value="F:asparaginyl-tRNA synthase (glutamine-hydrolyzing) activity"/>
    <property type="evidence" value="ECO:0007669"/>
    <property type="project" value="RHEA"/>
</dbReference>
<dbReference type="GO" id="GO:0050567">
    <property type="term" value="F:glutaminyl-tRNA synthase (glutamine-hydrolyzing) activity"/>
    <property type="evidence" value="ECO:0007669"/>
    <property type="project" value="UniProtKB-UniRule"/>
</dbReference>
<dbReference type="EC" id="6.3.5.-" evidence="1"/>
<keyword evidence="1" id="KW-0067">ATP-binding</keyword>
<dbReference type="RefSeq" id="WP_138239191.1">
    <property type="nucleotide sequence ID" value="NZ_VBRY01000006.1"/>
</dbReference>
<comment type="catalytic activity">
    <reaction evidence="1">
        <text>L-aspartyl-tRNA(Asn) + L-glutamine + ATP + H2O = L-asparaginyl-tRNA(Asn) + L-glutamate + ADP + phosphate + 2 H(+)</text>
        <dbReference type="Rhea" id="RHEA:14513"/>
        <dbReference type="Rhea" id="RHEA-COMP:9674"/>
        <dbReference type="Rhea" id="RHEA-COMP:9677"/>
        <dbReference type="ChEBI" id="CHEBI:15377"/>
        <dbReference type="ChEBI" id="CHEBI:15378"/>
        <dbReference type="ChEBI" id="CHEBI:29985"/>
        <dbReference type="ChEBI" id="CHEBI:30616"/>
        <dbReference type="ChEBI" id="CHEBI:43474"/>
        <dbReference type="ChEBI" id="CHEBI:58359"/>
        <dbReference type="ChEBI" id="CHEBI:78515"/>
        <dbReference type="ChEBI" id="CHEBI:78516"/>
        <dbReference type="ChEBI" id="CHEBI:456216"/>
    </reaction>
</comment>
<comment type="caution">
    <text evidence="2">The sequence shown here is derived from an EMBL/GenBank/DDBJ whole genome shotgun (WGS) entry which is preliminary data.</text>
</comment>
<dbReference type="OrthoDB" id="9813938at2"/>